<dbReference type="Proteomes" id="UP001057375">
    <property type="component" value="Unassembled WGS sequence"/>
</dbReference>
<gene>
    <name evidence="1" type="ORF">ADUPG1_002405</name>
</gene>
<name>A0ABQ5KNP8_9EUKA</name>
<organism evidence="1 2">
    <name type="scientific">Aduncisulcus paluster</name>
    <dbReference type="NCBI Taxonomy" id="2918883"/>
    <lineage>
        <taxon>Eukaryota</taxon>
        <taxon>Metamonada</taxon>
        <taxon>Carpediemonas-like organisms</taxon>
        <taxon>Aduncisulcus</taxon>
    </lineage>
</organism>
<protein>
    <submittedName>
        <fullName evidence="1">Uncharacterized protein</fullName>
    </submittedName>
</protein>
<dbReference type="EMBL" id="BQXS01002797">
    <property type="protein sequence ID" value="GKT33148.1"/>
    <property type="molecule type" value="Genomic_DNA"/>
</dbReference>
<evidence type="ECO:0000313" key="1">
    <source>
        <dbReference type="EMBL" id="GKT33148.1"/>
    </source>
</evidence>
<keyword evidence="2" id="KW-1185">Reference proteome</keyword>
<sequence>SAKHLRCISESCCEIQNVMEEEMLKVLSSSASLKSADFLKIWHSSVWAFPSRDLMIDAAAPQSRQNMLVPQPPSCATEWMQPNASPGLRPTVSYGLLLCAIDWNAELQNTVWRQLLIINKGTGCA</sequence>
<feature type="non-terminal residue" evidence="1">
    <location>
        <position position="1"/>
    </location>
</feature>
<evidence type="ECO:0000313" key="2">
    <source>
        <dbReference type="Proteomes" id="UP001057375"/>
    </source>
</evidence>
<reference evidence="1" key="1">
    <citation type="submission" date="2022-03" db="EMBL/GenBank/DDBJ databases">
        <title>Draft genome sequence of Aduncisulcus paluster, a free-living microaerophilic Fornicata.</title>
        <authorList>
            <person name="Yuyama I."/>
            <person name="Kume K."/>
            <person name="Tamura T."/>
            <person name="Inagaki Y."/>
            <person name="Hashimoto T."/>
        </authorList>
    </citation>
    <scope>NUCLEOTIDE SEQUENCE</scope>
    <source>
        <strain evidence="1">NY0171</strain>
    </source>
</reference>
<proteinExistence type="predicted"/>
<accession>A0ABQ5KNP8</accession>
<comment type="caution">
    <text evidence="1">The sequence shown here is derived from an EMBL/GenBank/DDBJ whole genome shotgun (WGS) entry which is preliminary data.</text>
</comment>